<dbReference type="RefSeq" id="WP_176009886.1">
    <property type="nucleotide sequence ID" value="NZ_CP041372.2"/>
</dbReference>
<reference evidence="2" key="1">
    <citation type="submission" date="2019-07" db="EMBL/GenBank/DDBJ databases">
        <title>Bacillus alkalisoli sp. nov. isolated from saline soil.</title>
        <authorList>
            <person name="Sun J.-Q."/>
            <person name="Xu L."/>
        </authorList>
    </citation>
    <scope>NUCLEOTIDE SEQUENCE [LARGE SCALE GENOMIC DNA]</scope>
    <source>
        <strain evidence="2">M4U3P1</strain>
    </source>
</reference>
<dbReference type="AlphaFoldDB" id="A0A859FEX9"/>
<evidence type="ECO:0000313" key="2">
    <source>
        <dbReference type="Proteomes" id="UP000318138"/>
    </source>
</evidence>
<dbReference type="InterPro" id="IPR057006">
    <property type="entry name" value="Phage_TAC_19"/>
</dbReference>
<evidence type="ECO:0000313" key="1">
    <source>
        <dbReference type="EMBL" id="QKS71903.1"/>
    </source>
</evidence>
<gene>
    <name evidence="1" type="ORF">FLK61_35130</name>
</gene>
<dbReference type="Pfam" id="PF23857">
    <property type="entry name" value="Phage_TAC_19"/>
    <property type="match status" value="1"/>
</dbReference>
<evidence type="ECO:0008006" key="3">
    <source>
        <dbReference type="Google" id="ProtNLM"/>
    </source>
</evidence>
<accession>A0A859FEX9</accession>
<sequence>MSRNQKLKPPQITIDGKTYKVKKRLKLLRRMYELNDQEIEVESIEGLEVLYQFLVDCFNDEAVTMDAIEDNVDVDEFMDLFDAVAGFLRDSFTSKMESMPKKEPGTSH</sequence>
<proteinExistence type="predicted"/>
<dbReference type="NCBIfam" id="NF047360">
    <property type="entry name" value="tail_chap_PVL"/>
    <property type="match status" value="1"/>
</dbReference>
<name>A0A859FEX9_9BACI</name>
<dbReference type="KEGG" id="psua:FLK61_35130"/>
<organism evidence="1 2">
    <name type="scientific">Paenalkalicoccus suaedae</name>
    <dbReference type="NCBI Taxonomy" id="2592382"/>
    <lineage>
        <taxon>Bacteria</taxon>
        <taxon>Bacillati</taxon>
        <taxon>Bacillota</taxon>
        <taxon>Bacilli</taxon>
        <taxon>Bacillales</taxon>
        <taxon>Bacillaceae</taxon>
        <taxon>Paenalkalicoccus</taxon>
    </lineage>
</organism>
<keyword evidence="2" id="KW-1185">Reference proteome</keyword>
<dbReference type="Proteomes" id="UP000318138">
    <property type="component" value="Chromosome"/>
</dbReference>
<protein>
    <recommendedName>
        <fullName evidence="3">Phage tail assembly protein</fullName>
    </recommendedName>
</protein>
<dbReference type="EMBL" id="CP041372">
    <property type="protein sequence ID" value="QKS71903.1"/>
    <property type="molecule type" value="Genomic_DNA"/>
</dbReference>